<dbReference type="HOGENOM" id="CLU_172836_0_0_1"/>
<name>A0A0E0CVD6_9ORYZ</name>
<evidence type="ECO:0000256" key="1">
    <source>
        <dbReference type="SAM" id="MobiDB-lite"/>
    </source>
</evidence>
<keyword evidence="3" id="KW-1185">Reference proteome</keyword>
<dbReference type="Proteomes" id="UP000008021">
    <property type="component" value="Chromosome 3"/>
</dbReference>
<dbReference type="Gramene" id="OMERI03G04030.1">
    <property type="protein sequence ID" value="OMERI03G04030.1"/>
    <property type="gene ID" value="OMERI03G04030"/>
</dbReference>
<reference evidence="2" key="2">
    <citation type="submission" date="2018-05" db="EMBL/GenBank/DDBJ databases">
        <title>OmerRS3 (Oryza meridionalis Reference Sequence Version 3).</title>
        <authorList>
            <person name="Zhang J."/>
            <person name="Kudrna D."/>
            <person name="Lee S."/>
            <person name="Talag J."/>
            <person name="Welchert J."/>
            <person name="Wing R.A."/>
        </authorList>
    </citation>
    <scope>NUCLEOTIDE SEQUENCE [LARGE SCALE GENOMIC DNA]</scope>
    <source>
        <strain evidence="2">cv. OR44</strain>
    </source>
</reference>
<dbReference type="EnsemblPlants" id="OMERI03G04030.1">
    <property type="protein sequence ID" value="OMERI03G04030.1"/>
    <property type="gene ID" value="OMERI03G04030"/>
</dbReference>
<dbReference type="AlphaFoldDB" id="A0A0E0CVD6"/>
<protein>
    <submittedName>
        <fullName evidence="2">Uncharacterized protein</fullName>
    </submittedName>
</protein>
<proteinExistence type="predicted"/>
<evidence type="ECO:0000313" key="2">
    <source>
        <dbReference type="EnsemblPlants" id="OMERI03G04030.1"/>
    </source>
</evidence>
<reference evidence="2" key="1">
    <citation type="submission" date="2015-04" db="UniProtKB">
        <authorList>
            <consortium name="EnsemblPlants"/>
        </authorList>
    </citation>
    <scope>IDENTIFICATION</scope>
</reference>
<accession>A0A0E0CVD6</accession>
<organism evidence="2">
    <name type="scientific">Oryza meridionalis</name>
    <dbReference type="NCBI Taxonomy" id="40149"/>
    <lineage>
        <taxon>Eukaryota</taxon>
        <taxon>Viridiplantae</taxon>
        <taxon>Streptophyta</taxon>
        <taxon>Embryophyta</taxon>
        <taxon>Tracheophyta</taxon>
        <taxon>Spermatophyta</taxon>
        <taxon>Magnoliopsida</taxon>
        <taxon>Liliopsida</taxon>
        <taxon>Poales</taxon>
        <taxon>Poaceae</taxon>
        <taxon>BOP clade</taxon>
        <taxon>Oryzoideae</taxon>
        <taxon>Oryzeae</taxon>
        <taxon>Oryzinae</taxon>
        <taxon>Oryza</taxon>
    </lineage>
</organism>
<evidence type="ECO:0000313" key="3">
    <source>
        <dbReference type="Proteomes" id="UP000008021"/>
    </source>
</evidence>
<feature type="region of interest" description="Disordered" evidence="1">
    <location>
        <begin position="1"/>
        <end position="29"/>
    </location>
</feature>
<sequence length="77" mass="8072">MVTLGDLGGPAQDGTARGHHSEGGGKGGMVWSTRTKSFVAATTASSSAAWLLLSLPDFSFWAIDPMPMSLGHQIWLL</sequence>